<dbReference type="PIRSF" id="PIRSF038471">
    <property type="entry name" value="MreC"/>
    <property type="match status" value="1"/>
</dbReference>
<comment type="similarity">
    <text evidence="1 5">Belongs to the MreC family.</text>
</comment>
<dbReference type="GO" id="GO:0005886">
    <property type="term" value="C:plasma membrane"/>
    <property type="evidence" value="ECO:0007669"/>
    <property type="project" value="TreeGrafter"/>
</dbReference>
<dbReference type="AlphaFoldDB" id="A0A2M8KIF5"/>
<dbReference type="Proteomes" id="UP000231086">
    <property type="component" value="Unassembled WGS sequence"/>
</dbReference>
<dbReference type="InterPro" id="IPR007221">
    <property type="entry name" value="MreC"/>
</dbReference>
<keyword evidence="3 5" id="KW-0133">Cell shape</keyword>
<dbReference type="Gene3D" id="2.40.10.340">
    <property type="entry name" value="Rod shape-determining protein MreC, domain 1"/>
    <property type="match status" value="1"/>
</dbReference>
<dbReference type="Pfam" id="PF04085">
    <property type="entry name" value="MreC"/>
    <property type="match status" value="1"/>
</dbReference>
<keyword evidence="7" id="KW-1133">Transmembrane helix</keyword>
<dbReference type="PANTHER" id="PTHR34138:SF1">
    <property type="entry name" value="CELL SHAPE-DETERMINING PROTEIN MREC"/>
    <property type="match status" value="1"/>
</dbReference>
<evidence type="ECO:0000256" key="7">
    <source>
        <dbReference type="SAM" id="Phobius"/>
    </source>
</evidence>
<comment type="function">
    <text evidence="5">Involved in formation and maintenance of cell shape.</text>
</comment>
<protein>
    <recommendedName>
        <fullName evidence="2 5">Cell shape-determining protein MreC</fullName>
    </recommendedName>
    <alternativeName>
        <fullName evidence="4 5">Cell shape protein MreC</fullName>
    </alternativeName>
</protein>
<evidence type="ECO:0000256" key="1">
    <source>
        <dbReference type="ARBA" id="ARBA00009369"/>
    </source>
</evidence>
<comment type="caution">
    <text evidence="9">The sequence shown here is derived from an EMBL/GenBank/DDBJ whole genome shotgun (WGS) entry which is preliminary data.</text>
</comment>
<dbReference type="EMBL" id="PFEA01000043">
    <property type="protein sequence ID" value="PJE59699.1"/>
    <property type="molecule type" value="Genomic_DNA"/>
</dbReference>
<evidence type="ECO:0000256" key="3">
    <source>
        <dbReference type="ARBA" id="ARBA00022960"/>
    </source>
</evidence>
<sequence>MARSKKQKLIKVFLAIFFLLAAFFGLSFFNWQAPWLKNTSYFLVHRPVLATFNFLGEKAGGAVTFFEGLFFRGEEKKQLQEMIAVLRSENTRLKEVVKENNFLKENANILKSSQNEFILAKIIAKDQSDASGILVINKGRQDGVQEGQAVIAGQSVLLGSIFEVGKRFAKIRLLVDPQSRVNVLVQGKNLQGVVVGQYGLGLLLDKVTRDVGLNVGDTIISSGLGYDFPGGLLIGWVEQITKQAAEVYQSAFLRPAAQVSILDYVFIFK</sequence>
<dbReference type="GO" id="GO:0008360">
    <property type="term" value="P:regulation of cell shape"/>
    <property type="evidence" value="ECO:0007669"/>
    <property type="project" value="UniProtKB-KW"/>
</dbReference>
<dbReference type="NCBIfam" id="TIGR00219">
    <property type="entry name" value="mreC"/>
    <property type="match status" value="1"/>
</dbReference>
<feature type="coiled-coil region" evidence="6">
    <location>
        <begin position="76"/>
        <end position="113"/>
    </location>
</feature>
<dbReference type="InterPro" id="IPR042175">
    <property type="entry name" value="Cell/Rod_MreC_2"/>
</dbReference>
<keyword evidence="7" id="KW-0472">Membrane</keyword>
<feature type="transmembrane region" description="Helical" evidence="7">
    <location>
        <begin position="12"/>
        <end position="31"/>
    </location>
</feature>
<dbReference type="InterPro" id="IPR055342">
    <property type="entry name" value="MreC_beta-barrel_core"/>
</dbReference>
<reference evidence="10" key="1">
    <citation type="submission" date="2017-09" db="EMBL/GenBank/DDBJ databases">
        <title>Depth-based differentiation of microbial function through sediment-hosted aquifers and enrichment of novel symbionts in the deep terrestrial subsurface.</title>
        <authorList>
            <person name="Probst A.J."/>
            <person name="Ladd B."/>
            <person name="Jarett J.K."/>
            <person name="Geller-Mcgrath D.E."/>
            <person name="Sieber C.M.K."/>
            <person name="Emerson J.B."/>
            <person name="Anantharaman K."/>
            <person name="Thomas B.C."/>
            <person name="Malmstrom R."/>
            <person name="Stieglmeier M."/>
            <person name="Klingl A."/>
            <person name="Woyke T."/>
            <person name="Ryan C.M."/>
            <person name="Banfield J.F."/>
        </authorList>
    </citation>
    <scope>NUCLEOTIDE SEQUENCE [LARGE SCALE GENOMIC DNA]</scope>
</reference>
<evidence type="ECO:0000256" key="5">
    <source>
        <dbReference type="PIRNR" id="PIRNR038471"/>
    </source>
</evidence>
<dbReference type="PANTHER" id="PTHR34138">
    <property type="entry name" value="CELL SHAPE-DETERMINING PROTEIN MREC"/>
    <property type="match status" value="1"/>
</dbReference>
<dbReference type="InterPro" id="IPR042177">
    <property type="entry name" value="Cell/Rod_1"/>
</dbReference>
<evidence type="ECO:0000256" key="4">
    <source>
        <dbReference type="ARBA" id="ARBA00032089"/>
    </source>
</evidence>
<keyword evidence="7" id="KW-0812">Transmembrane</keyword>
<proteinExistence type="inferred from homology"/>
<evidence type="ECO:0000256" key="6">
    <source>
        <dbReference type="SAM" id="Coils"/>
    </source>
</evidence>
<evidence type="ECO:0000313" key="9">
    <source>
        <dbReference type="EMBL" id="PJE59699.1"/>
    </source>
</evidence>
<evidence type="ECO:0000313" key="10">
    <source>
        <dbReference type="Proteomes" id="UP000231086"/>
    </source>
</evidence>
<keyword evidence="6" id="KW-0175">Coiled coil</keyword>
<evidence type="ECO:0000259" key="8">
    <source>
        <dbReference type="Pfam" id="PF04085"/>
    </source>
</evidence>
<name>A0A2M8KIF5_9BACT</name>
<feature type="domain" description="Rod shape-determining protein MreC beta-barrel core" evidence="8">
    <location>
        <begin position="122"/>
        <end position="268"/>
    </location>
</feature>
<gene>
    <name evidence="9" type="primary">mreC</name>
    <name evidence="9" type="ORF">COU85_02300</name>
</gene>
<accession>A0A2M8KIF5</accession>
<organism evidence="9 10">
    <name type="scientific">Candidatus Portnoybacteria bacterium CG10_big_fil_rev_8_21_14_0_10_44_7</name>
    <dbReference type="NCBI Taxonomy" id="1974816"/>
    <lineage>
        <taxon>Bacteria</taxon>
        <taxon>Candidatus Portnoyibacteriota</taxon>
    </lineage>
</organism>
<dbReference type="Gene3D" id="2.40.10.350">
    <property type="entry name" value="Rod shape-determining protein MreC, domain 2"/>
    <property type="match status" value="1"/>
</dbReference>
<evidence type="ECO:0000256" key="2">
    <source>
        <dbReference type="ARBA" id="ARBA00013855"/>
    </source>
</evidence>